<name>A0A2V0PDH9_9CHLO</name>
<evidence type="ECO:0000313" key="4">
    <source>
        <dbReference type="EMBL" id="GBF97896.1"/>
    </source>
</evidence>
<dbReference type="Proteomes" id="UP000247498">
    <property type="component" value="Unassembled WGS sequence"/>
</dbReference>
<dbReference type="SUPFAM" id="SSF54928">
    <property type="entry name" value="RNA-binding domain, RBD"/>
    <property type="match status" value="1"/>
</dbReference>
<dbReference type="EMBL" id="BDRX01000110">
    <property type="protein sequence ID" value="GBF97896.1"/>
    <property type="molecule type" value="Genomic_DNA"/>
</dbReference>
<keyword evidence="1" id="KW-0507">mRNA processing</keyword>
<gene>
    <name evidence="4" type="ORF">Rsub_10251</name>
</gene>
<dbReference type="AlphaFoldDB" id="A0A2V0PDH9"/>
<dbReference type="STRING" id="307507.A0A2V0PDH9"/>
<proteinExistence type="predicted"/>
<protein>
    <submittedName>
        <fullName evidence="4">Serine arginine-rich splicing factor-like</fullName>
    </submittedName>
</protein>
<feature type="domain" description="RRM" evidence="3">
    <location>
        <begin position="7"/>
        <end position="80"/>
    </location>
</feature>
<dbReference type="SMART" id="SM00360">
    <property type="entry name" value="RRM"/>
    <property type="match status" value="1"/>
</dbReference>
<dbReference type="InterPro" id="IPR035979">
    <property type="entry name" value="RBD_domain_sf"/>
</dbReference>
<keyword evidence="5" id="KW-1185">Reference proteome</keyword>
<organism evidence="4 5">
    <name type="scientific">Raphidocelis subcapitata</name>
    <dbReference type="NCBI Taxonomy" id="307507"/>
    <lineage>
        <taxon>Eukaryota</taxon>
        <taxon>Viridiplantae</taxon>
        <taxon>Chlorophyta</taxon>
        <taxon>core chlorophytes</taxon>
        <taxon>Chlorophyceae</taxon>
        <taxon>CS clade</taxon>
        <taxon>Sphaeropleales</taxon>
        <taxon>Selenastraceae</taxon>
        <taxon>Raphidocelis</taxon>
    </lineage>
</organism>
<evidence type="ECO:0000256" key="2">
    <source>
        <dbReference type="PROSITE-ProRule" id="PRU00176"/>
    </source>
</evidence>
<dbReference type="PROSITE" id="PS50102">
    <property type="entry name" value="RRM"/>
    <property type="match status" value="1"/>
</dbReference>
<evidence type="ECO:0000259" key="3">
    <source>
        <dbReference type="PROSITE" id="PS50102"/>
    </source>
</evidence>
<dbReference type="OrthoDB" id="5970at2759"/>
<dbReference type="GO" id="GO:0008380">
    <property type="term" value="P:RNA splicing"/>
    <property type="evidence" value="ECO:0007669"/>
    <property type="project" value="UniProtKB-KW"/>
</dbReference>
<dbReference type="Pfam" id="PF00076">
    <property type="entry name" value="RRM_1"/>
    <property type="match status" value="1"/>
</dbReference>
<evidence type="ECO:0000256" key="1">
    <source>
        <dbReference type="ARBA" id="ARBA00023187"/>
    </source>
</evidence>
<sequence length="100" mass="11664">MAVEGKNVVFCGNFEYDASERDINRLFERYGPVERIDMKTGFAFVYMKNKKDGDEAIYDLDRREWGYRRPRPLKVQWAKVGSARRLGCGRGLRARQTPAL</sequence>
<comment type="caution">
    <text evidence="4">The sequence shown here is derived from an EMBL/GenBank/DDBJ whole genome shotgun (WGS) entry which is preliminary data.</text>
</comment>
<dbReference type="InterPro" id="IPR012677">
    <property type="entry name" value="Nucleotide-bd_a/b_plait_sf"/>
</dbReference>
<dbReference type="GO" id="GO:0003723">
    <property type="term" value="F:RNA binding"/>
    <property type="evidence" value="ECO:0007669"/>
    <property type="project" value="UniProtKB-UniRule"/>
</dbReference>
<evidence type="ECO:0000313" key="5">
    <source>
        <dbReference type="Proteomes" id="UP000247498"/>
    </source>
</evidence>
<keyword evidence="1" id="KW-0508">mRNA splicing</keyword>
<accession>A0A2V0PDH9</accession>
<dbReference type="InParanoid" id="A0A2V0PDH9"/>
<keyword evidence="2" id="KW-0694">RNA-binding</keyword>
<dbReference type="InterPro" id="IPR050907">
    <property type="entry name" value="SRSF"/>
</dbReference>
<reference evidence="4 5" key="1">
    <citation type="journal article" date="2018" name="Sci. Rep.">
        <title>Raphidocelis subcapitata (=Pseudokirchneriella subcapitata) provides an insight into genome evolution and environmental adaptations in the Sphaeropleales.</title>
        <authorList>
            <person name="Suzuki S."/>
            <person name="Yamaguchi H."/>
            <person name="Nakajima N."/>
            <person name="Kawachi M."/>
        </authorList>
    </citation>
    <scope>NUCLEOTIDE SEQUENCE [LARGE SCALE GENOMIC DNA]</scope>
    <source>
        <strain evidence="4 5">NIES-35</strain>
    </source>
</reference>
<dbReference type="InterPro" id="IPR000504">
    <property type="entry name" value="RRM_dom"/>
</dbReference>
<dbReference type="Gene3D" id="3.30.70.330">
    <property type="match status" value="1"/>
</dbReference>
<dbReference type="PANTHER" id="PTHR23147">
    <property type="entry name" value="SERINE/ARGININE RICH SPLICING FACTOR"/>
    <property type="match status" value="1"/>
</dbReference>